<reference evidence="2" key="1">
    <citation type="submission" date="2016-02" db="EMBL/GenBank/DDBJ databases">
        <authorList>
            <person name="Rodrigo-Torres Lidia"/>
            <person name="Arahal R.David."/>
        </authorList>
    </citation>
    <scope>NUCLEOTIDE SEQUENCE [LARGE SCALE GENOMIC DNA]</scope>
    <source>
        <strain evidence="2">CECT 9029</strain>
    </source>
</reference>
<dbReference type="GO" id="GO:0006888">
    <property type="term" value="P:endoplasmic reticulum to Golgi vesicle-mediated transport"/>
    <property type="evidence" value="ECO:0007669"/>
    <property type="project" value="InterPro"/>
</dbReference>
<accession>A0A128F3Q5</accession>
<keyword evidence="2" id="KW-1185">Reference proteome</keyword>
<organism evidence="1 2">
    <name type="scientific">Grimontia celer</name>
    <dbReference type="NCBI Taxonomy" id="1796497"/>
    <lineage>
        <taxon>Bacteria</taxon>
        <taxon>Pseudomonadati</taxon>
        <taxon>Pseudomonadota</taxon>
        <taxon>Gammaproteobacteria</taxon>
        <taxon>Vibrionales</taxon>
        <taxon>Vibrionaceae</taxon>
        <taxon>Grimontia</taxon>
    </lineage>
</organism>
<dbReference type="GO" id="GO:0008270">
    <property type="term" value="F:zinc ion binding"/>
    <property type="evidence" value="ECO:0007669"/>
    <property type="project" value="InterPro"/>
</dbReference>
<proteinExistence type="predicted"/>
<name>A0A128F3Q5_9GAMM</name>
<dbReference type="RefSeq" id="WP_062663657.1">
    <property type="nucleotide sequence ID" value="NZ_FIZX01000002.1"/>
</dbReference>
<dbReference type="SUPFAM" id="SSF82919">
    <property type="entry name" value="Zn-finger domain of Sec23/24"/>
    <property type="match status" value="1"/>
</dbReference>
<gene>
    <name evidence="1" type="ORF">GCE9029_02606</name>
</gene>
<sequence>MKSELPCPDCKTSISFDLKMLLSGTSFSCPCCNLKFSLDPGSKPQLTKAVEGFSELQRLNQQASASSSQVMGG</sequence>
<evidence type="ECO:0008006" key="3">
    <source>
        <dbReference type="Google" id="ProtNLM"/>
    </source>
</evidence>
<dbReference type="EMBL" id="FIZX01000002">
    <property type="protein sequence ID" value="CZF81432.1"/>
    <property type="molecule type" value="Genomic_DNA"/>
</dbReference>
<dbReference type="Proteomes" id="UP000071641">
    <property type="component" value="Unassembled WGS sequence"/>
</dbReference>
<dbReference type="OrthoDB" id="771388at2"/>
<evidence type="ECO:0000313" key="1">
    <source>
        <dbReference type="EMBL" id="CZF81432.1"/>
    </source>
</evidence>
<evidence type="ECO:0000313" key="2">
    <source>
        <dbReference type="Proteomes" id="UP000071641"/>
    </source>
</evidence>
<dbReference type="AlphaFoldDB" id="A0A128F3Q5"/>
<dbReference type="STRING" id="1796497.GCE9029_02606"/>
<dbReference type="GO" id="GO:0030127">
    <property type="term" value="C:COPII vesicle coat"/>
    <property type="evidence" value="ECO:0007669"/>
    <property type="project" value="InterPro"/>
</dbReference>
<dbReference type="InterPro" id="IPR036174">
    <property type="entry name" value="Znf_Sec23_Sec24_sf"/>
</dbReference>
<dbReference type="GO" id="GO:0006886">
    <property type="term" value="P:intracellular protein transport"/>
    <property type="evidence" value="ECO:0007669"/>
    <property type="project" value="InterPro"/>
</dbReference>
<protein>
    <recommendedName>
        <fullName evidence="3">Zinc finger/thioredoxin putative domain-containing protein</fullName>
    </recommendedName>
</protein>